<dbReference type="InterPro" id="IPR006059">
    <property type="entry name" value="SBP"/>
</dbReference>
<dbReference type="PROSITE" id="PS51257">
    <property type="entry name" value="PROKAR_LIPOPROTEIN"/>
    <property type="match status" value="1"/>
</dbReference>
<dbReference type="GO" id="GO:0055052">
    <property type="term" value="C:ATP-binding cassette (ABC) transporter complex, substrate-binding subunit-containing"/>
    <property type="evidence" value="ECO:0007669"/>
    <property type="project" value="TreeGrafter"/>
</dbReference>
<evidence type="ECO:0000256" key="1">
    <source>
        <dbReference type="ARBA" id="ARBA00008520"/>
    </source>
</evidence>
<dbReference type="AlphaFoldDB" id="A0A968GJB6"/>
<name>A0A968GJB6_9SPIO</name>
<dbReference type="Gene3D" id="3.40.190.10">
    <property type="entry name" value="Periplasmic binding protein-like II"/>
    <property type="match status" value="2"/>
</dbReference>
<feature type="chain" id="PRO_5037030332" evidence="4">
    <location>
        <begin position="21"/>
        <end position="386"/>
    </location>
</feature>
<comment type="caution">
    <text evidence="5">The sequence shown here is derived from an EMBL/GenBank/DDBJ whole genome shotgun (WGS) entry which is preliminary data.</text>
</comment>
<dbReference type="GO" id="GO:0042956">
    <property type="term" value="P:maltodextrin transmembrane transport"/>
    <property type="evidence" value="ECO:0007669"/>
    <property type="project" value="TreeGrafter"/>
</dbReference>
<proteinExistence type="inferred from homology"/>
<dbReference type="Pfam" id="PF13416">
    <property type="entry name" value="SBP_bac_8"/>
    <property type="match status" value="1"/>
</dbReference>
<dbReference type="PANTHER" id="PTHR30061:SF50">
    <property type="entry name" value="MALTOSE_MALTODEXTRIN-BINDING PERIPLASMIC PROTEIN"/>
    <property type="match status" value="1"/>
</dbReference>
<organism evidence="5 6">
    <name type="scientific">Entomospira culicis</name>
    <dbReference type="NCBI Taxonomy" id="2719989"/>
    <lineage>
        <taxon>Bacteria</taxon>
        <taxon>Pseudomonadati</taxon>
        <taxon>Spirochaetota</taxon>
        <taxon>Spirochaetia</taxon>
        <taxon>Spirochaetales</taxon>
        <taxon>Spirochaetaceae</taxon>
        <taxon>Entomospira</taxon>
    </lineage>
</organism>
<dbReference type="SUPFAM" id="SSF53850">
    <property type="entry name" value="Periplasmic binding protein-like II"/>
    <property type="match status" value="1"/>
</dbReference>
<protein>
    <submittedName>
        <fullName evidence="5">Extracellular solute-binding protein</fullName>
    </submittedName>
</protein>
<dbReference type="GO" id="GO:0015768">
    <property type="term" value="P:maltose transport"/>
    <property type="evidence" value="ECO:0007669"/>
    <property type="project" value="TreeGrafter"/>
</dbReference>
<reference evidence="5" key="1">
    <citation type="submission" date="2020-03" db="EMBL/GenBank/DDBJ databases">
        <title>Spirochaetal bacteria isolated from arthropods constitute a novel genus Entomospira genus novum within the order Spirochaetales.</title>
        <authorList>
            <person name="Grana-Miraglia L."/>
            <person name="Sikutova S."/>
            <person name="Fingerle V."/>
            <person name="Sing A."/>
            <person name="Castillo-Ramirez S."/>
            <person name="Margos G."/>
            <person name="Rudolf I."/>
        </authorList>
    </citation>
    <scope>NUCLEOTIDE SEQUENCE</scope>
    <source>
        <strain evidence="5">BR149</strain>
    </source>
</reference>
<keyword evidence="6" id="KW-1185">Reference proteome</keyword>
<dbReference type="GO" id="GO:1901982">
    <property type="term" value="F:maltose binding"/>
    <property type="evidence" value="ECO:0007669"/>
    <property type="project" value="TreeGrafter"/>
</dbReference>
<comment type="similarity">
    <text evidence="1">Belongs to the bacterial solute-binding protein 1 family.</text>
</comment>
<feature type="signal peptide" evidence="4">
    <location>
        <begin position="1"/>
        <end position="20"/>
    </location>
</feature>
<evidence type="ECO:0000313" key="6">
    <source>
        <dbReference type="Proteomes" id="UP000778951"/>
    </source>
</evidence>
<evidence type="ECO:0000256" key="4">
    <source>
        <dbReference type="SAM" id="SignalP"/>
    </source>
</evidence>
<evidence type="ECO:0000256" key="3">
    <source>
        <dbReference type="ARBA" id="ARBA00022729"/>
    </source>
</evidence>
<dbReference type="Proteomes" id="UP000778951">
    <property type="component" value="Unassembled WGS sequence"/>
</dbReference>
<dbReference type="RefSeq" id="WP_167696212.1">
    <property type="nucleotide sequence ID" value="NZ_CP118181.1"/>
</dbReference>
<evidence type="ECO:0000256" key="2">
    <source>
        <dbReference type="ARBA" id="ARBA00022448"/>
    </source>
</evidence>
<evidence type="ECO:0000313" key="5">
    <source>
        <dbReference type="EMBL" id="NIZ70097.1"/>
    </source>
</evidence>
<accession>A0A968GJB6</accession>
<gene>
    <name evidence="5" type="ORF">HCT48_07740</name>
</gene>
<keyword evidence="2" id="KW-0813">Transport</keyword>
<keyword evidence="3 4" id="KW-0732">Signal</keyword>
<dbReference type="PANTHER" id="PTHR30061">
    <property type="entry name" value="MALTOSE-BINDING PERIPLASMIC PROTEIN"/>
    <property type="match status" value="1"/>
</dbReference>
<dbReference type="EMBL" id="JAATLM010000001">
    <property type="protein sequence ID" value="NIZ70097.1"/>
    <property type="molecule type" value="Genomic_DNA"/>
</dbReference>
<sequence length="386" mass="42321">MKKVLFLLALALLLVSCPKANNNATGGGRAKLQIAVEESYVPYFERITQDFQRNHEVDFEIVGVKMFDVLDNLAIQRGNSADIFMIVNDRVGDLSEQRLIEAMSFNISGYTDNARMAGTYQNQLYFVPMSTDTTLLIYNKDKVAGAPTYLSQLNPSDWAAKFTDFYHAAGMLSTKGGYIFGNDENDLGLANSGAIEAGRAIQSLYGSGVSHWTLMRDDTISYDVMMKALADGDVNYIINGPWALADIAAAGVNAGVAPIPSWDGSHPYQALVGTKGMGLNAFSRNKEMAQKFLQFLATKEHAQVWYEMTDEVAPHTGVVYPEGSLQEIAFIATSTGQSMPNLPAFKTIWEPMADALKQIANGENPQAALEAAQNRIARDIEDVNRR</sequence>